<dbReference type="InterPro" id="IPR036866">
    <property type="entry name" value="RibonucZ/Hydroxyglut_hydro"/>
</dbReference>
<dbReference type="PANTHER" id="PTHR11203">
    <property type="entry name" value="CLEAVAGE AND POLYADENYLATION SPECIFICITY FACTOR FAMILY MEMBER"/>
    <property type="match status" value="1"/>
</dbReference>
<evidence type="ECO:0000313" key="1">
    <source>
        <dbReference type="EMBL" id="VDP56302.1"/>
    </source>
</evidence>
<reference evidence="1 2" key="1">
    <citation type="submission" date="2018-11" db="EMBL/GenBank/DDBJ databases">
        <authorList>
            <consortium name="Pathogen Informatics"/>
        </authorList>
    </citation>
    <scope>NUCLEOTIDE SEQUENCE [LARGE SCALE GENOMIC DNA]</scope>
</reference>
<reference evidence="3" key="2">
    <citation type="submission" date="2019-09" db="UniProtKB">
        <authorList>
            <consortium name="WormBaseParasite"/>
        </authorList>
    </citation>
    <scope>IDENTIFICATION</scope>
</reference>
<dbReference type="OrthoDB" id="10249535at2759"/>
<dbReference type="EMBL" id="UZAH01039450">
    <property type="protein sequence ID" value="VDP56302.1"/>
    <property type="molecule type" value="Genomic_DNA"/>
</dbReference>
<dbReference type="GO" id="GO:0003723">
    <property type="term" value="F:RNA binding"/>
    <property type="evidence" value="ECO:0007669"/>
    <property type="project" value="TreeGrafter"/>
</dbReference>
<organism evidence="2 3">
    <name type="scientific">Heligmosomoides polygyrus</name>
    <name type="common">Parasitic roundworm</name>
    <dbReference type="NCBI Taxonomy" id="6339"/>
    <lineage>
        <taxon>Eukaryota</taxon>
        <taxon>Metazoa</taxon>
        <taxon>Ecdysozoa</taxon>
        <taxon>Nematoda</taxon>
        <taxon>Chromadorea</taxon>
        <taxon>Rhabditida</taxon>
        <taxon>Rhabditina</taxon>
        <taxon>Rhabditomorpha</taxon>
        <taxon>Strongyloidea</taxon>
        <taxon>Heligmosomidae</taxon>
        <taxon>Heligmosomoides</taxon>
    </lineage>
</organism>
<dbReference type="GO" id="GO:0004534">
    <property type="term" value="F:5'-3' RNA exonuclease activity"/>
    <property type="evidence" value="ECO:0007669"/>
    <property type="project" value="TreeGrafter"/>
</dbReference>
<sequence length="113" mass="12700">MDEDGGASSDIMCFTPLGSGQEVGRSCHLLHFKGKKILLDCGVHPGMHGVDALPFVDFIDIEEIDLLLVSSSTTLFLNCWLNAFDPYEGFVLKIRMYRSEDPKRYIRIFGARN</sequence>
<accession>A0A3P8DWV8</accession>
<evidence type="ECO:0000313" key="3">
    <source>
        <dbReference type="WBParaSite" id="HPBE_0002621101-mRNA-1"/>
    </source>
</evidence>
<dbReference type="GO" id="GO:0005847">
    <property type="term" value="C:mRNA cleavage and polyadenylation specificity factor complex"/>
    <property type="evidence" value="ECO:0007669"/>
    <property type="project" value="TreeGrafter"/>
</dbReference>
<dbReference type="Proteomes" id="UP000050761">
    <property type="component" value="Unassembled WGS sequence"/>
</dbReference>
<accession>A0A183GU41</accession>
<evidence type="ECO:0000313" key="2">
    <source>
        <dbReference type="Proteomes" id="UP000050761"/>
    </source>
</evidence>
<dbReference type="InterPro" id="IPR050698">
    <property type="entry name" value="MBL"/>
</dbReference>
<dbReference type="Gene3D" id="3.60.15.10">
    <property type="entry name" value="Ribonuclease Z/Hydroxyacylglutathione hydrolase-like"/>
    <property type="match status" value="1"/>
</dbReference>
<dbReference type="PANTHER" id="PTHR11203:SF11">
    <property type="entry name" value="CLEAVAGE AND POLYADENYLATION SPECIFICITY FACTOR SUBUNIT 3"/>
    <property type="match status" value="1"/>
</dbReference>
<gene>
    <name evidence="1" type="ORF">HPBE_LOCUS26209</name>
</gene>
<dbReference type="GO" id="GO:0004521">
    <property type="term" value="F:RNA endonuclease activity"/>
    <property type="evidence" value="ECO:0007669"/>
    <property type="project" value="TreeGrafter"/>
</dbReference>
<dbReference type="SUPFAM" id="SSF56281">
    <property type="entry name" value="Metallo-hydrolase/oxidoreductase"/>
    <property type="match status" value="1"/>
</dbReference>
<dbReference type="GO" id="GO:0006398">
    <property type="term" value="P:mRNA 3'-end processing by stem-loop binding and cleavage"/>
    <property type="evidence" value="ECO:0007669"/>
    <property type="project" value="TreeGrafter"/>
</dbReference>
<name>A0A183GU41_HELPZ</name>
<proteinExistence type="predicted"/>
<keyword evidence="2" id="KW-1185">Reference proteome</keyword>
<dbReference type="AlphaFoldDB" id="A0A183GU41"/>
<protein>
    <submittedName>
        <fullName evidence="3">Lactamase_B domain-containing protein</fullName>
    </submittedName>
</protein>
<dbReference type="WBParaSite" id="HPBE_0002621101-mRNA-1">
    <property type="protein sequence ID" value="HPBE_0002621101-mRNA-1"/>
    <property type="gene ID" value="HPBE_0002621101"/>
</dbReference>